<feature type="transmembrane region" description="Helical" evidence="1">
    <location>
        <begin position="118"/>
        <end position="140"/>
    </location>
</feature>
<dbReference type="EMBL" id="CGIG01000001">
    <property type="protein sequence ID" value="CPR20906.1"/>
    <property type="molecule type" value="Genomic_DNA"/>
</dbReference>
<evidence type="ECO:0000256" key="1">
    <source>
        <dbReference type="SAM" id="Phobius"/>
    </source>
</evidence>
<feature type="transmembrane region" description="Helical" evidence="1">
    <location>
        <begin position="48"/>
        <end position="68"/>
    </location>
</feature>
<organism evidence="2 3">
    <name type="scientific">Brenneria goodwinii</name>
    <dbReference type="NCBI Taxonomy" id="1109412"/>
    <lineage>
        <taxon>Bacteria</taxon>
        <taxon>Pseudomonadati</taxon>
        <taxon>Pseudomonadota</taxon>
        <taxon>Gammaproteobacteria</taxon>
        <taxon>Enterobacterales</taxon>
        <taxon>Pectobacteriaceae</taxon>
        <taxon>Brenneria</taxon>
    </lineage>
</organism>
<sequence length="198" mass="22538">MVAVRRILLLNNNATRVGWRCYSMKEKPAILYSKSEPTQRKTYTPVPVMVAGIAIIAIRFLGILLLVWELGLSELGGWIESSIQAWDSTVILLLSMTMVYTEIRCGVAVLAGANWGRWGYVICQCLVVSYMLIASVSEYFPAIFHISGDNHVAVLHQLLLQKIPDLLVIVLLFLPRRSRRFFTRAIHETRPMGRRNRH</sequence>
<name>A0A0G4K1T2_9GAMM</name>
<proteinExistence type="predicted"/>
<keyword evidence="1" id="KW-0472">Membrane</keyword>
<keyword evidence="1" id="KW-1133">Transmembrane helix</keyword>
<reference evidence="3" key="1">
    <citation type="submission" date="2015-01" db="EMBL/GenBank/DDBJ databases">
        <authorList>
            <person name="Paterson Steve"/>
        </authorList>
    </citation>
    <scope>NUCLEOTIDE SEQUENCE [LARGE SCALE GENOMIC DNA]</scope>
    <source>
        <strain evidence="3">OBR1</strain>
    </source>
</reference>
<keyword evidence="1" id="KW-0812">Transmembrane</keyword>
<evidence type="ECO:0000313" key="3">
    <source>
        <dbReference type="Proteomes" id="UP000044377"/>
    </source>
</evidence>
<dbReference type="STRING" id="1109412.BN1221_04580c"/>
<dbReference type="Proteomes" id="UP000044377">
    <property type="component" value="Unassembled WGS sequence"/>
</dbReference>
<protein>
    <submittedName>
        <fullName evidence="2">Putative inner membrane protein</fullName>
    </submittedName>
</protein>
<feature type="transmembrane region" description="Helical" evidence="1">
    <location>
        <begin position="88"/>
        <end position="111"/>
    </location>
</feature>
<gene>
    <name evidence="2" type="ORF">BN1221_04580c</name>
</gene>
<feature type="transmembrane region" description="Helical" evidence="1">
    <location>
        <begin position="152"/>
        <end position="174"/>
    </location>
</feature>
<evidence type="ECO:0000313" key="2">
    <source>
        <dbReference type="EMBL" id="CPR20906.1"/>
    </source>
</evidence>
<dbReference type="InterPro" id="IPR019703">
    <property type="entry name" value="YbjO_DH-like"/>
</dbReference>
<dbReference type="AlphaFoldDB" id="A0A0G4K1T2"/>
<dbReference type="Pfam" id="PF10767">
    <property type="entry name" value="YbjO_DH-like"/>
    <property type="match status" value="1"/>
</dbReference>
<keyword evidence="3" id="KW-1185">Reference proteome</keyword>
<accession>A0A0G4K1T2</accession>